<dbReference type="Gene3D" id="2.30.110.10">
    <property type="entry name" value="Electron Transport, Fmn-binding Protein, Chain A"/>
    <property type="match status" value="1"/>
</dbReference>
<dbReference type="EMBL" id="MU854353">
    <property type="protein sequence ID" value="KAK4041664.1"/>
    <property type="molecule type" value="Genomic_DNA"/>
</dbReference>
<dbReference type="SUPFAM" id="SSF50475">
    <property type="entry name" value="FMN-binding split barrel"/>
    <property type="match status" value="1"/>
</dbReference>
<evidence type="ECO:0000256" key="3">
    <source>
        <dbReference type="ARBA" id="ARBA00038054"/>
    </source>
</evidence>
<dbReference type="AlphaFoldDB" id="A0AAN6PIL5"/>
<name>A0AAN6PIL5_9PEZI</name>
<dbReference type="Pfam" id="PF01613">
    <property type="entry name" value="Flavin_Reduct"/>
    <property type="match status" value="1"/>
</dbReference>
<feature type="compositionally biased region" description="Basic residues" evidence="4">
    <location>
        <begin position="1"/>
        <end position="12"/>
    </location>
</feature>
<protein>
    <recommendedName>
        <fullName evidence="5">Flavin reductase like domain-containing protein</fullName>
    </recommendedName>
</protein>
<evidence type="ECO:0000256" key="2">
    <source>
        <dbReference type="ARBA" id="ARBA00022630"/>
    </source>
</evidence>
<evidence type="ECO:0000256" key="4">
    <source>
        <dbReference type="SAM" id="MobiDB-lite"/>
    </source>
</evidence>
<feature type="region of interest" description="Disordered" evidence="4">
    <location>
        <begin position="1"/>
        <end position="57"/>
    </location>
</feature>
<sequence length="253" mass="27921">MAALKKRSRTTHTRSPPKAPKPKRKATKTPSTQEDHTSKTTIPQRAKKNPFTPYPPSKVYRLIEPGPVLLVSTGSPTSDSDPNSNKDINLMTMGFHTMLQHASPPLMAACIGPWDATYARLKATRECVLAVPSVEMARAVVDIGNRSVDDLGAGTNKFEKFGLDALPAKKVGAPLVGGEHVIANMECVVEDDKMVEGYNLWVLRVVKAWVNEGRMPGEGGRMFHHRGDGTFSVDGEEVLDLKERMVKWRMFQD</sequence>
<reference evidence="7" key="1">
    <citation type="journal article" date="2023" name="Mol. Phylogenet. Evol.">
        <title>Genome-scale phylogeny and comparative genomics of the fungal order Sordariales.</title>
        <authorList>
            <person name="Hensen N."/>
            <person name="Bonometti L."/>
            <person name="Westerberg I."/>
            <person name="Brannstrom I.O."/>
            <person name="Guillou S."/>
            <person name="Cros-Aarteil S."/>
            <person name="Calhoun S."/>
            <person name="Haridas S."/>
            <person name="Kuo A."/>
            <person name="Mondo S."/>
            <person name="Pangilinan J."/>
            <person name="Riley R."/>
            <person name="LaButti K."/>
            <person name="Andreopoulos B."/>
            <person name="Lipzen A."/>
            <person name="Chen C."/>
            <person name="Yan M."/>
            <person name="Daum C."/>
            <person name="Ng V."/>
            <person name="Clum A."/>
            <person name="Steindorff A."/>
            <person name="Ohm R.A."/>
            <person name="Martin F."/>
            <person name="Silar P."/>
            <person name="Natvig D.O."/>
            <person name="Lalanne C."/>
            <person name="Gautier V."/>
            <person name="Ament-Velasquez S.L."/>
            <person name="Kruys A."/>
            <person name="Hutchinson M.I."/>
            <person name="Powell A.J."/>
            <person name="Barry K."/>
            <person name="Miller A.N."/>
            <person name="Grigoriev I.V."/>
            <person name="Debuchy R."/>
            <person name="Gladieux P."/>
            <person name="Hiltunen Thoren M."/>
            <person name="Johannesson H."/>
        </authorList>
    </citation>
    <scope>NUCLEOTIDE SEQUENCE [LARGE SCALE GENOMIC DNA]</scope>
    <source>
        <strain evidence="7">CBS 284.82</strain>
    </source>
</reference>
<evidence type="ECO:0000313" key="7">
    <source>
        <dbReference type="Proteomes" id="UP001303115"/>
    </source>
</evidence>
<dbReference type="SMART" id="SM00903">
    <property type="entry name" value="Flavin_Reduct"/>
    <property type="match status" value="1"/>
</dbReference>
<gene>
    <name evidence="6" type="ORF">C8A01DRAFT_45204</name>
</gene>
<evidence type="ECO:0000256" key="1">
    <source>
        <dbReference type="ARBA" id="ARBA00001917"/>
    </source>
</evidence>
<keyword evidence="7" id="KW-1185">Reference proteome</keyword>
<evidence type="ECO:0000259" key="5">
    <source>
        <dbReference type="SMART" id="SM00903"/>
    </source>
</evidence>
<dbReference type="PANTHER" id="PTHR43567:SF1">
    <property type="entry name" value="FLAVOREDOXIN"/>
    <property type="match status" value="1"/>
</dbReference>
<dbReference type="GO" id="GO:0010181">
    <property type="term" value="F:FMN binding"/>
    <property type="evidence" value="ECO:0007669"/>
    <property type="project" value="InterPro"/>
</dbReference>
<accession>A0AAN6PIL5</accession>
<proteinExistence type="inferred from homology"/>
<feature type="domain" description="Flavin reductase like" evidence="5">
    <location>
        <begin position="61"/>
        <end position="230"/>
    </location>
</feature>
<dbReference type="Proteomes" id="UP001303115">
    <property type="component" value="Unassembled WGS sequence"/>
</dbReference>
<keyword evidence="2" id="KW-0285">Flavoprotein</keyword>
<evidence type="ECO:0000313" key="6">
    <source>
        <dbReference type="EMBL" id="KAK4041664.1"/>
    </source>
</evidence>
<comment type="caution">
    <text evidence="6">The sequence shown here is derived from an EMBL/GenBank/DDBJ whole genome shotgun (WGS) entry which is preliminary data.</text>
</comment>
<comment type="cofactor">
    <cofactor evidence="1">
        <name>FMN</name>
        <dbReference type="ChEBI" id="CHEBI:58210"/>
    </cofactor>
</comment>
<dbReference type="InterPro" id="IPR052174">
    <property type="entry name" value="Flavoredoxin"/>
</dbReference>
<dbReference type="InterPro" id="IPR012349">
    <property type="entry name" value="Split_barrel_FMN-bd"/>
</dbReference>
<organism evidence="6 7">
    <name type="scientific">Parachaetomium inaequale</name>
    <dbReference type="NCBI Taxonomy" id="2588326"/>
    <lineage>
        <taxon>Eukaryota</taxon>
        <taxon>Fungi</taxon>
        <taxon>Dikarya</taxon>
        <taxon>Ascomycota</taxon>
        <taxon>Pezizomycotina</taxon>
        <taxon>Sordariomycetes</taxon>
        <taxon>Sordariomycetidae</taxon>
        <taxon>Sordariales</taxon>
        <taxon>Chaetomiaceae</taxon>
        <taxon>Parachaetomium</taxon>
    </lineage>
</organism>
<dbReference type="PANTHER" id="PTHR43567">
    <property type="entry name" value="FLAVOREDOXIN-RELATED-RELATED"/>
    <property type="match status" value="1"/>
</dbReference>
<dbReference type="InterPro" id="IPR002563">
    <property type="entry name" value="Flavin_Rdtase-like_dom"/>
</dbReference>
<comment type="similarity">
    <text evidence="3">Belongs to the flavoredoxin family.</text>
</comment>